<accession>A0ABY9AW94</accession>
<feature type="chain" id="PRO_5046212316" evidence="1">
    <location>
        <begin position="30"/>
        <end position="158"/>
    </location>
</feature>
<organism evidence="2 3">
    <name type="scientific">Paracidovorax citrulli</name>
    <name type="common">Acidovorax citrulli</name>
    <dbReference type="NCBI Taxonomy" id="80869"/>
    <lineage>
        <taxon>Bacteria</taxon>
        <taxon>Pseudomonadati</taxon>
        <taxon>Pseudomonadota</taxon>
        <taxon>Betaproteobacteria</taxon>
        <taxon>Burkholderiales</taxon>
        <taxon>Comamonadaceae</taxon>
        <taxon>Paracidovorax</taxon>
    </lineage>
</organism>
<sequence length="158" mass="17464">MNDSQKPNRRAACLATAALLGLASLGATAQQAVYRCEQGGKVGYSHEPCLGGKVIDATPTQGMDKMSGVSRKGADVQRDEYRKLVDDALRPLTGLSHERMNVERRRLQLSPDDKQQCRMLDGRLPSLEQRAAHATGEARAAADAELHRARREFYWLKC</sequence>
<keyword evidence="1" id="KW-0732">Signal</keyword>
<feature type="signal peptide" evidence="1">
    <location>
        <begin position="1"/>
        <end position="29"/>
    </location>
</feature>
<dbReference type="GeneID" id="79792260"/>
<name>A0ABY9AW94_PARCI</name>
<gene>
    <name evidence="2" type="ORF">QRO08_11345</name>
</gene>
<protein>
    <submittedName>
        <fullName evidence="2">DUF4124 domain-containing protein</fullName>
    </submittedName>
</protein>
<dbReference type="Proteomes" id="UP001242732">
    <property type="component" value="Chromosome"/>
</dbReference>
<evidence type="ECO:0000256" key="1">
    <source>
        <dbReference type="SAM" id="SignalP"/>
    </source>
</evidence>
<dbReference type="RefSeq" id="WP_011795756.1">
    <property type="nucleotide sequence ID" value="NZ_CP023687.1"/>
</dbReference>
<reference evidence="2 3" key="1">
    <citation type="submission" date="2023-06" db="EMBL/GenBank/DDBJ databases">
        <authorList>
            <person name="Ham H."/>
            <person name="Park D.S."/>
        </authorList>
    </citation>
    <scope>NUCLEOTIDE SEQUENCE [LARGE SCALE GENOMIC DNA]</scope>
    <source>
        <strain evidence="2 3">KACC 17005</strain>
    </source>
</reference>
<dbReference type="EMBL" id="CP127363">
    <property type="protein sequence ID" value="WIY51119.1"/>
    <property type="molecule type" value="Genomic_DNA"/>
</dbReference>
<keyword evidence="3" id="KW-1185">Reference proteome</keyword>
<evidence type="ECO:0000313" key="3">
    <source>
        <dbReference type="Proteomes" id="UP001242732"/>
    </source>
</evidence>
<evidence type="ECO:0000313" key="2">
    <source>
        <dbReference type="EMBL" id="WIY51119.1"/>
    </source>
</evidence>
<proteinExistence type="predicted"/>